<gene>
    <name evidence="1" type="ORF">CITRO92_2712</name>
</gene>
<reference evidence="1 2" key="1">
    <citation type="submission" date="2016-04" db="EMBL/GenBank/DDBJ databases">
        <authorList>
            <person name="Regsiter A."/>
            <person name="William W."/>
        </authorList>
    </citation>
    <scope>NUCLEOTIDE SEQUENCE [LARGE SCALE GENOMIC DNA]</scope>
    <source>
        <strain evidence="1 2">92</strain>
    </source>
</reference>
<dbReference type="AlphaFoldDB" id="A0AAX2BJQ4"/>
<accession>A0AAX2BJQ4</accession>
<dbReference type="EMBL" id="LT556085">
    <property type="protein sequence ID" value="SAZ63508.1"/>
    <property type="molecule type" value="Genomic_DNA"/>
</dbReference>
<name>A0AAX2BJQ4_CITAM</name>
<proteinExistence type="predicted"/>
<organism evidence="1 2">
    <name type="scientific">Citrobacter amalonaticus</name>
    <dbReference type="NCBI Taxonomy" id="35703"/>
    <lineage>
        <taxon>Bacteria</taxon>
        <taxon>Pseudomonadati</taxon>
        <taxon>Pseudomonadota</taxon>
        <taxon>Gammaproteobacteria</taxon>
        <taxon>Enterobacterales</taxon>
        <taxon>Enterobacteriaceae</taxon>
        <taxon>Citrobacter</taxon>
    </lineage>
</organism>
<dbReference type="AntiFam" id="ANF00011">
    <property type="entry name" value="tRNA translation"/>
</dbReference>
<evidence type="ECO:0000313" key="1">
    <source>
        <dbReference type="EMBL" id="SAZ63508.1"/>
    </source>
</evidence>
<protein>
    <submittedName>
        <fullName evidence="1">Uncharacterized protein</fullName>
    </submittedName>
</protein>
<evidence type="ECO:0000313" key="2">
    <source>
        <dbReference type="Proteomes" id="UP000245995"/>
    </source>
</evidence>
<sequence>MCSNQLSYVARVFLRWLGYLDSNQGMPVSKTGALPLGDTPMTVAVIRKLEEKWLGYLDSNQGMPVSKTGALPLGDTPSVQRFYGNGAGGET</sequence>
<dbReference type="Proteomes" id="UP000245995">
    <property type="component" value="Chromosome CITRO92"/>
</dbReference>